<gene>
    <name evidence="1" type="ORF">CUNI_LOCUS20628</name>
</gene>
<protein>
    <recommendedName>
        <fullName evidence="3">DET1 homolog</fullName>
    </recommendedName>
</protein>
<evidence type="ECO:0008006" key="3">
    <source>
        <dbReference type="Google" id="ProtNLM"/>
    </source>
</evidence>
<dbReference type="GO" id="GO:0032436">
    <property type="term" value="P:positive regulation of proteasomal ubiquitin-dependent protein catabolic process"/>
    <property type="evidence" value="ECO:0007669"/>
    <property type="project" value="TreeGrafter"/>
</dbReference>
<dbReference type="Proteomes" id="UP000678393">
    <property type="component" value="Unassembled WGS sequence"/>
</dbReference>
<organism evidence="1 2">
    <name type="scientific">Candidula unifasciata</name>
    <dbReference type="NCBI Taxonomy" id="100452"/>
    <lineage>
        <taxon>Eukaryota</taxon>
        <taxon>Metazoa</taxon>
        <taxon>Spiralia</taxon>
        <taxon>Lophotrochozoa</taxon>
        <taxon>Mollusca</taxon>
        <taxon>Gastropoda</taxon>
        <taxon>Heterobranchia</taxon>
        <taxon>Euthyneura</taxon>
        <taxon>Panpulmonata</taxon>
        <taxon>Eupulmonata</taxon>
        <taxon>Stylommatophora</taxon>
        <taxon>Helicina</taxon>
        <taxon>Helicoidea</taxon>
        <taxon>Geomitridae</taxon>
        <taxon>Candidula</taxon>
    </lineage>
</organism>
<sequence>MEATAKGGDADTQEDGIKWQKFESQNIVHRLINRELQHSSRGTVFVDARKFYLHVVPNYSILNVDKPPCYLRKFSPNGKHFIAISYDQTSLEVYEFQGSEAAGRLIENIKGDVIPGPENNEGKSIHVRGKVFSQFLHKRHVVRVTGGEEVLNRECSLFTDDSRFVIVGSCHQLPEDSGSRFYDVYRNNECITPNNRLVPEDYTLFIIDLKAGVVCDQRRFRLDKIYLSHNQGICLYGNILTVLSVQQQVIHVFHISPQGTFVDIRTIGRFCYDDDEAFYRETCHLYPPTSNRSYNIFDQSINSLKHRLLVYLYKAASNGHLDQGVRSFYWAMNDILNLRMGKLQLLDEEHLLIKYAIEEVVTFRNGDPFNMPSLFVVYNMNTTEILGVYEHTSPELLELMENFHDHFRNSWLHLQPQFPSSPSSSVHARRIQQIFKWTLIVAKNGGQREAISRMLTQLPISAQSYSCSPYLDLALFSYDDKWVSQLERPKTCSDHPIRFFTRDSGMLRFKMTTGATERQLPPINRRLVAFIFHPFEPFVISVQRTAADYKVNFHIRKCPA</sequence>
<dbReference type="GO" id="GO:0031461">
    <property type="term" value="C:cullin-RING ubiquitin ligase complex"/>
    <property type="evidence" value="ECO:0007669"/>
    <property type="project" value="TreeGrafter"/>
</dbReference>
<dbReference type="GO" id="GO:0005634">
    <property type="term" value="C:nucleus"/>
    <property type="evidence" value="ECO:0007669"/>
    <property type="project" value="TreeGrafter"/>
</dbReference>
<dbReference type="OrthoDB" id="18339at2759"/>
<dbReference type="Pfam" id="PF09737">
    <property type="entry name" value="Det1"/>
    <property type="match status" value="1"/>
</dbReference>
<dbReference type="GO" id="GO:1990756">
    <property type="term" value="F:ubiquitin-like ligase-substrate adaptor activity"/>
    <property type="evidence" value="ECO:0007669"/>
    <property type="project" value="TreeGrafter"/>
</dbReference>
<dbReference type="AlphaFoldDB" id="A0A8S4A3W8"/>
<keyword evidence="2" id="KW-1185">Reference proteome</keyword>
<evidence type="ECO:0000313" key="2">
    <source>
        <dbReference type="Proteomes" id="UP000678393"/>
    </source>
</evidence>
<dbReference type="PANTHER" id="PTHR13374">
    <property type="entry name" value="DET1 HOMOLOG DE-ETIOLATED-1 HOMOLOG"/>
    <property type="match status" value="1"/>
</dbReference>
<dbReference type="InterPro" id="IPR019138">
    <property type="entry name" value="De-etiolated_protein_1_Det1"/>
</dbReference>
<reference evidence="1" key="1">
    <citation type="submission" date="2021-04" db="EMBL/GenBank/DDBJ databases">
        <authorList>
            <consortium name="Molecular Ecology Group"/>
        </authorList>
    </citation>
    <scope>NUCLEOTIDE SEQUENCE</scope>
</reference>
<comment type="caution">
    <text evidence="1">The sequence shown here is derived from an EMBL/GenBank/DDBJ whole genome shotgun (WGS) entry which is preliminary data.</text>
</comment>
<dbReference type="EMBL" id="CAJHNH020007890">
    <property type="protein sequence ID" value="CAG5135070.1"/>
    <property type="molecule type" value="Genomic_DNA"/>
</dbReference>
<accession>A0A8S4A3W8</accession>
<dbReference type="GO" id="GO:0031625">
    <property type="term" value="F:ubiquitin protein ligase binding"/>
    <property type="evidence" value="ECO:0007669"/>
    <property type="project" value="TreeGrafter"/>
</dbReference>
<name>A0A8S4A3W8_9EUPU</name>
<evidence type="ECO:0000313" key="1">
    <source>
        <dbReference type="EMBL" id="CAG5135070.1"/>
    </source>
</evidence>
<dbReference type="GO" id="GO:0016567">
    <property type="term" value="P:protein ubiquitination"/>
    <property type="evidence" value="ECO:0007669"/>
    <property type="project" value="TreeGrafter"/>
</dbReference>
<dbReference type="PANTHER" id="PTHR13374:SF3">
    <property type="entry name" value="DET1 HOMOLOG"/>
    <property type="match status" value="1"/>
</dbReference>
<proteinExistence type="predicted"/>